<dbReference type="Gene3D" id="3.60.10.10">
    <property type="entry name" value="Endonuclease/exonuclease/phosphatase"/>
    <property type="match status" value="1"/>
</dbReference>
<evidence type="ECO:0000259" key="2">
    <source>
        <dbReference type="Pfam" id="PF14529"/>
    </source>
</evidence>
<name>A0ABM3K5Y4_BACDO</name>
<evidence type="ECO:0000313" key="3">
    <source>
        <dbReference type="Proteomes" id="UP001652620"/>
    </source>
</evidence>
<protein>
    <submittedName>
        <fullName evidence="4">Uncharacterized protein LOC125779655</fullName>
    </submittedName>
</protein>
<dbReference type="Proteomes" id="UP001652620">
    <property type="component" value="Chromosome 6"/>
</dbReference>
<dbReference type="PANTHER" id="PTHR33273:SF4">
    <property type="entry name" value="ENDONUCLEASE_EXONUCLEASE_PHOSPHATASE DOMAIN-CONTAINING PROTEIN"/>
    <property type="match status" value="1"/>
</dbReference>
<dbReference type="RefSeq" id="XP_049316891.1">
    <property type="nucleotide sequence ID" value="XM_049460934.1"/>
</dbReference>
<gene>
    <name evidence="4" type="primary">LOC125779655</name>
</gene>
<organism evidence="3 4">
    <name type="scientific">Bactrocera dorsalis</name>
    <name type="common">Oriental fruit fly</name>
    <name type="synonym">Dacus dorsalis</name>
    <dbReference type="NCBI Taxonomy" id="27457"/>
    <lineage>
        <taxon>Eukaryota</taxon>
        <taxon>Metazoa</taxon>
        <taxon>Ecdysozoa</taxon>
        <taxon>Arthropoda</taxon>
        <taxon>Hexapoda</taxon>
        <taxon>Insecta</taxon>
        <taxon>Pterygota</taxon>
        <taxon>Neoptera</taxon>
        <taxon>Endopterygota</taxon>
        <taxon>Diptera</taxon>
        <taxon>Brachycera</taxon>
        <taxon>Muscomorpha</taxon>
        <taxon>Tephritoidea</taxon>
        <taxon>Tephritidae</taxon>
        <taxon>Bactrocera</taxon>
        <taxon>Bactrocera</taxon>
    </lineage>
</organism>
<reference evidence="4" key="1">
    <citation type="submission" date="2025-08" db="UniProtKB">
        <authorList>
            <consortium name="RefSeq"/>
        </authorList>
    </citation>
    <scope>IDENTIFICATION</scope>
    <source>
        <tissue evidence="4">Adult</tissue>
    </source>
</reference>
<keyword evidence="3" id="KW-1185">Reference proteome</keyword>
<evidence type="ECO:0000313" key="4">
    <source>
        <dbReference type="RefSeq" id="XP_049316891.1"/>
    </source>
</evidence>
<accession>A0ABM3K5Y4</accession>
<proteinExistence type="predicted"/>
<dbReference type="CDD" id="cd09077">
    <property type="entry name" value="R1-I-EN"/>
    <property type="match status" value="1"/>
</dbReference>
<evidence type="ECO:0000256" key="1">
    <source>
        <dbReference type="SAM" id="MobiDB-lite"/>
    </source>
</evidence>
<feature type="domain" description="Endonuclease/exonuclease/phosphatase" evidence="2">
    <location>
        <begin position="71"/>
        <end position="186"/>
    </location>
</feature>
<dbReference type="PANTHER" id="PTHR33273">
    <property type="entry name" value="DOMAIN-CONTAINING PROTEIN, PUTATIVE-RELATED"/>
    <property type="match status" value="1"/>
</dbReference>
<feature type="compositionally biased region" description="Basic and acidic residues" evidence="1">
    <location>
        <begin position="296"/>
        <end position="316"/>
    </location>
</feature>
<dbReference type="SUPFAM" id="SSF56219">
    <property type="entry name" value="DNase I-like"/>
    <property type="match status" value="1"/>
</dbReference>
<feature type="region of interest" description="Disordered" evidence="1">
    <location>
        <begin position="282"/>
        <end position="333"/>
    </location>
</feature>
<dbReference type="InterPro" id="IPR005135">
    <property type="entry name" value="Endo/exonuclease/phosphatase"/>
</dbReference>
<dbReference type="GeneID" id="125779655"/>
<dbReference type="InterPro" id="IPR036691">
    <property type="entry name" value="Endo/exonu/phosph_ase_sf"/>
</dbReference>
<dbReference type="Pfam" id="PF14529">
    <property type="entry name" value="Exo_endo_phos_2"/>
    <property type="match status" value="1"/>
</dbReference>
<sequence>MHRCKAADALLSQMVMENDYEIIIISGQYRKKERCTWLEDSSSTAAIWLPPKSNANRNGNGFAWAKCDIFTVISCYLTPSDSIQEFQEKLDNIEDTARNIEGQLIIAGDLNSRAAEWGMPNTDSRGKRILAQLGLIVLNTGNATTFRRPGCEETTPDITLSTERMAGSISNWKVPEDYTGSDHHYISFMIDTGRNVHQFRKNRGTRKWSISKLIAAIDEQSPSSDPSLIARKTVENTMLNITKACQKSIPKATHSKRKAAVYWWTENIAELRCTCLRRRRSYTRSRRRGAAPQEAEQYKAAKKELKHAIDDSEKKKMGGTTGGYKQKLLGARV</sequence>